<accession>A0A849A7D6</accession>
<evidence type="ECO:0000256" key="2">
    <source>
        <dbReference type="ARBA" id="ARBA00022475"/>
    </source>
</evidence>
<comment type="caution">
    <text evidence="8">The sequence shown here is derived from an EMBL/GenBank/DDBJ whole genome shotgun (WGS) entry which is preliminary data.</text>
</comment>
<feature type="transmembrane region" description="Helical" evidence="7">
    <location>
        <begin position="571"/>
        <end position="594"/>
    </location>
</feature>
<evidence type="ECO:0000313" key="9">
    <source>
        <dbReference type="Proteomes" id="UP000562984"/>
    </source>
</evidence>
<feature type="region of interest" description="Disordered" evidence="6">
    <location>
        <begin position="1"/>
        <end position="60"/>
    </location>
</feature>
<evidence type="ECO:0000256" key="4">
    <source>
        <dbReference type="ARBA" id="ARBA00022989"/>
    </source>
</evidence>
<proteinExistence type="predicted"/>
<feature type="transmembrane region" description="Helical" evidence="7">
    <location>
        <begin position="682"/>
        <end position="704"/>
    </location>
</feature>
<evidence type="ECO:0000313" key="8">
    <source>
        <dbReference type="EMBL" id="NNG36459.1"/>
    </source>
</evidence>
<feature type="transmembrane region" description="Helical" evidence="7">
    <location>
        <begin position="444"/>
        <end position="464"/>
    </location>
</feature>
<feature type="transmembrane region" description="Helical" evidence="7">
    <location>
        <begin position="228"/>
        <end position="246"/>
    </location>
</feature>
<feature type="transmembrane region" description="Helical" evidence="7">
    <location>
        <begin position="392"/>
        <end position="414"/>
    </location>
</feature>
<feature type="transmembrane region" description="Helical" evidence="7">
    <location>
        <begin position="630"/>
        <end position="651"/>
    </location>
</feature>
<dbReference type="GO" id="GO:0006825">
    <property type="term" value="P:copper ion transport"/>
    <property type="evidence" value="ECO:0007669"/>
    <property type="project" value="InterPro"/>
</dbReference>
<evidence type="ECO:0000256" key="6">
    <source>
        <dbReference type="SAM" id="MobiDB-lite"/>
    </source>
</evidence>
<reference evidence="8 9" key="1">
    <citation type="submission" date="2020-05" db="EMBL/GenBank/DDBJ databases">
        <title>Nakamurella sp. DB0629 isolated from air conditioner.</title>
        <authorList>
            <person name="Kim D.H."/>
            <person name="Kim D.-U."/>
        </authorList>
    </citation>
    <scope>NUCLEOTIDE SEQUENCE [LARGE SCALE GENOMIC DNA]</scope>
    <source>
        <strain evidence="8 9">DB0629</strain>
    </source>
</reference>
<dbReference type="EMBL" id="JABEND010000006">
    <property type="protein sequence ID" value="NNG36459.1"/>
    <property type="molecule type" value="Genomic_DNA"/>
</dbReference>
<feature type="transmembrane region" description="Helical" evidence="7">
    <location>
        <begin position="484"/>
        <end position="500"/>
    </location>
</feature>
<keyword evidence="5 7" id="KW-0472">Membrane</keyword>
<feature type="transmembrane region" description="Helical" evidence="7">
    <location>
        <begin position="69"/>
        <end position="93"/>
    </location>
</feature>
<dbReference type="RefSeq" id="WP_171200141.1">
    <property type="nucleotide sequence ID" value="NZ_JABEND010000006.1"/>
</dbReference>
<organism evidence="8 9">
    <name type="scientific">Nakamurella aerolata</name>
    <dbReference type="NCBI Taxonomy" id="1656892"/>
    <lineage>
        <taxon>Bacteria</taxon>
        <taxon>Bacillati</taxon>
        <taxon>Actinomycetota</taxon>
        <taxon>Actinomycetes</taxon>
        <taxon>Nakamurellales</taxon>
        <taxon>Nakamurellaceae</taxon>
        <taxon>Nakamurella</taxon>
    </lineage>
</organism>
<keyword evidence="3 7" id="KW-0812">Transmembrane</keyword>
<keyword evidence="9" id="KW-1185">Reference proteome</keyword>
<sequence>MTRTFRTSKARHSSAPTPSTPTLASHTSGGSEPGVADLSSVGSGSSADAGSSGSTPLTGGTGPGGRWSVLLAVLAAAALAWGAALAAGAWAGASVGAATDGAAGALTLALVRLGFDLTAALTVGWLCVGVLWLPPRHSGAATPAIRRACRAAGATAVGWAACSALLLINVWGQRAGGIALLGGLPQPSGPGMAAELGNLASAQTGYLISLGLAAMVALLSLGSGSEPARVVMLVAAVGALVPRAFIGNNADPWNRDYAIDATLLHTVSAAVWLGGLAAVLTILYRGLPASTYRTAPAHDDGTAAGPDAVMAALWRRYRSAATVAALVVAGSGLVLALVRLSGTSPLRSAYGRLLLLTVGLTVVAMAALLVVRKRFHGAPGSPPRSRAGSLRAGLVEVALLAVAFGASAALGVIVPPGPGHQLTAAQSILGFDLFGPPTLWKLLWYWRFDLLLGGGAVLAAVLYLRGVRMLARRGVHWSGKRTTAWLCGTGLLLLVTSSGLDRYALSQFSLHMILHMSIGMLVPILLVLGGPLTLALRVLPPAGRTGVPGLREALLRLLHSRVVRFVSHPGFAVPLFVGSFYAIYFTGLFGFLISTHGGHLAMNLHLLLVGYLYYWQVIGVDPAPRRYPALFRLGLLMAPIPFHSIFGLTVMNSRTLIAGDYYHSLGLPWMTNLLSDQKLGGAIAWALADIPTAIVVVSLVAQWFRNDERESRRIDRRFAAGRPDQELAAYNDMLAKLNQRDGSDPYQRGDPRG</sequence>
<feature type="transmembrane region" description="Helical" evidence="7">
    <location>
        <begin position="350"/>
        <end position="371"/>
    </location>
</feature>
<evidence type="ECO:0000256" key="1">
    <source>
        <dbReference type="ARBA" id="ARBA00004651"/>
    </source>
</evidence>
<dbReference type="GO" id="GO:0005886">
    <property type="term" value="C:plasma membrane"/>
    <property type="evidence" value="ECO:0007669"/>
    <property type="project" value="UniProtKB-SubCell"/>
</dbReference>
<dbReference type="PANTHER" id="PTHR34820">
    <property type="entry name" value="INNER MEMBRANE PROTEIN YEBZ"/>
    <property type="match status" value="1"/>
</dbReference>
<dbReference type="Proteomes" id="UP000562984">
    <property type="component" value="Unassembled WGS sequence"/>
</dbReference>
<dbReference type="PANTHER" id="PTHR34820:SF4">
    <property type="entry name" value="INNER MEMBRANE PROTEIN YEBZ"/>
    <property type="match status" value="1"/>
</dbReference>
<feature type="transmembrane region" description="Helical" evidence="7">
    <location>
        <begin position="320"/>
        <end position="338"/>
    </location>
</feature>
<dbReference type="AlphaFoldDB" id="A0A849A7D6"/>
<evidence type="ECO:0000256" key="7">
    <source>
        <dbReference type="SAM" id="Phobius"/>
    </source>
</evidence>
<feature type="transmembrane region" description="Helical" evidence="7">
    <location>
        <begin position="204"/>
        <end position="221"/>
    </location>
</feature>
<dbReference type="Pfam" id="PF09678">
    <property type="entry name" value="Caa3_CtaG"/>
    <property type="match status" value="1"/>
</dbReference>
<keyword evidence="4 7" id="KW-1133">Transmembrane helix</keyword>
<name>A0A849A7D6_9ACTN</name>
<evidence type="ECO:0000256" key="5">
    <source>
        <dbReference type="ARBA" id="ARBA00023136"/>
    </source>
</evidence>
<feature type="transmembrane region" description="Helical" evidence="7">
    <location>
        <begin position="113"/>
        <end position="133"/>
    </location>
</feature>
<feature type="compositionally biased region" description="Polar residues" evidence="6">
    <location>
        <begin position="14"/>
        <end position="30"/>
    </location>
</feature>
<feature type="transmembrane region" description="Helical" evidence="7">
    <location>
        <begin position="266"/>
        <end position="284"/>
    </location>
</feature>
<keyword evidence="2" id="KW-1003">Cell membrane</keyword>
<feature type="transmembrane region" description="Helical" evidence="7">
    <location>
        <begin position="512"/>
        <end position="536"/>
    </location>
</feature>
<dbReference type="InterPro" id="IPR032694">
    <property type="entry name" value="CopC/D"/>
</dbReference>
<evidence type="ECO:0000256" key="3">
    <source>
        <dbReference type="ARBA" id="ARBA00022692"/>
    </source>
</evidence>
<feature type="compositionally biased region" description="Basic residues" evidence="6">
    <location>
        <begin position="1"/>
        <end position="12"/>
    </location>
</feature>
<feature type="transmembrane region" description="Helical" evidence="7">
    <location>
        <begin position="154"/>
        <end position="172"/>
    </location>
</feature>
<feature type="transmembrane region" description="Helical" evidence="7">
    <location>
        <begin position="600"/>
        <end position="618"/>
    </location>
</feature>
<dbReference type="InterPro" id="IPR019108">
    <property type="entry name" value="Caa3_assmbl_CtaG-rel"/>
</dbReference>
<gene>
    <name evidence="8" type="ORF">HKD39_12205</name>
</gene>
<protein>
    <submittedName>
        <fullName evidence="8">Bifunctional copper resistance protein CopD/cytochrome c oxidase assembly protein</fullName>
    </submittedName>
</protein>
<comment type="subcellular location">
    <subcellularLocation>
        <location evidence="1">Cell membrane</location>
        <topology evidence="1">Multi-pass membrane protein</topology>
    </subcellularLocation>
</comment>
<feature type="compositionally biased region" description="Low complexity" evidence="6">
    <location>
        <begin position="34"/>
        <end position="58"/>
    </location>
</feature>